<dbReference type="EMBL" id="JAODUP010000003">
    <property type="protein sequence ID" value="KAK2170275.1"/>
    <property type="molecule type" value="Genomic_DNA"/>
</dbReference>
<organism evidence="2 3">
    <name type="scientific">Paralvinella palmiformis</name>
    <dbReference type="NCBI Taxonomy" id="53620"/>
    <lineage>
        <taxon>Eukaryota</taxon>
        <taxon>Metazoa</taxon>
        <taxon>Spiralia</taxon>
        <taxon>Lophotrochozoa</taxon>
        <taxon>Annelida</taxon>
        <taxon>Polychaeta</taxon>
        <taxon>Sedentaria</taxon>
        <taxon>Canalipalpata</taxon>
        <taxon>Terebellida</taxon>
        <taxon>Terebelliformia</taxon>
        <taxon>Alvinellidae</taxon>
        <taxon>Paralvinella</taxon>
    </lineage>
</organism>
<comment type="caution">
    <text evidence="2">The sequence shown here is derived from an EMBL/GenBank/DDBJ whole genome shotgun (WGS) entry which is preliminary data.</text>
</comment>
<evidence type="ECO:0000256" key="1">
    <source>
        <dbReference type="SAM" id="SignalP"/>
    </source>
</evidence>
<feature type="chain" id="PRO_5042181893" description="Ig-like domain-containing protein" evidence="1">
    <location>
        <begin position="23"/>
        <end position="194"/>
    </location>
</feature>
<evidence type="ECO:0000313" key="2">
    <source>
        <dbReference type="EMBL" id="KAK2170275.1"/>
    </source>
</evidence>
<proteinExistence type="predicted"/>
<protein>
    <recommendedName>
        <fullName evidence="4">Ig-like domain-containing protein</fullName>
    </recommendedName>
</protein>
<sequence>MNLLYLWIFCVLLGLMSHGIEGRKSFWVKTIDQDSSYPYTIFPNTMYKGGSVTVQVVCSSKKPNSKINVQWILEELDCLEEMFRTAHAETLTGDILTKLTYNMLMETDHLEVPPDRVIRESSNSNLTEEAGGKVIKFMISSPQTYNCFENNIISLKAETDAPYFIGYHNSYLDKVCDYLTYQKIVYMVEERNIH</sequence>
<accession>A0AAD9NHI6</accession>
<keyword evidence="3" id="KW-1185">Reference proteome</keyword>
<evidence type="ECO:0000313" key="3">
    <source>
        <dbReference type="Proteomes" id="UP001208570"/>
    </source>
</evidence>
<keyword evidence="1" id="KW-0732">Signal</keyword>
<reference evidence="2" key="1">
    <citation type="journal article" date="2023" name="Mol. Biol. Evol.">
        <title>Third-Generation Sequencing Reveals the Adaptive Role of the Epigenome in Three Deep-Sea Polychaetes.</title>
        <authorList>
            <person name="Perez M."/>
            <person name="Aroh O."/>
            <person name="Sun Y."/>
            <person name="Lan Y."/>
            <person name="Juniper S.K."/>
            <person name="Young C.R."/>
            <person name="Angers B."/>
            <person name="Qian P.Y."/>
        </authorList>
    </citation>
    <scope>NUCLEOTIDE SEQUENCE</scope>
    <source>
        <strain evidence="2">P08H-3</strain>
    </source>
</reference>
<dbReference type="AlphaFoldDB" id="A0AAD9NHI6"/>
<evidence type="ECO:0008006" key="4">
    <source>
        <dbReference type="Google" id="ProtNLM"/>
    </source>
</evidence>
<dbReference type="Proteomes" id="UP001208570">
    <property type="component" value="Unassembled WGS sequence"/>
</dbReference>
<gene>
    <name evidence="2" type="ORF">LSH36_3g01083</name>
</gene>
<name>A0AAD9NHI6_9ANNE</name>
<feature type="signal peptide" evidence="1">
    <location>
        <begin position="1"/>
        <end position="22"/>
    </location>
</feature>